<accession>A0A4R7HWW0</accession>
<dbReference type="Proteomes" id="UP000294558">
    <property type="component" value="Unassembled WGS sequence"/>
</dbReference>
<keyword evidence="4 10" id="KW-0808">Transferase</keyword>
<feature type="transmembrane region" description="Helical" evidence="8">
    <location>
        <begin position="49"/>
        <end position="71"/>
    </location>
</feature>
<keyword evidence="11" id="KW-1185">Reference proteome</keyword>
<comment type="subcellular location">
    <subcellularLocation>
        <location evidence="1">Cell membrane</location>
    </subcellularLocation>
</comment>
<sequence length="240" mass="26412">MSDNDDPMTPATHPTVDAATDATRVDAAARVSQPPVGLLYRSFRRTTDVVVSFVGLVCSLPLFLVVAAIIATSSRGPVFFSQERVGLDGKRFLVVKFRTMRQGTDREVLTDPAAYEAYVANGYKLGEDDPRITRIGRWLRKTSLDELPQLVNVLAGQMSVVGVRPLVPDEFAARAPSDRALYVRLRPGLTGLWQIAGRSSLTPANRIELDREYLRAPSIRHDLAILCKTPAALSRTQEAH</sequence>
<evidence type="ECO:0000256" key="2">
    <source>
        <dbReference type="ARBA" id="ARBA00006464"/>
    </source>
</evidence>
<dbReference type="PANTHER" id="PTHR30576:SF4">
    <property type="entry name" value="UNDECAPRENYL-PHOSPHATE GALACTOSE PHOSPHOTRANSFERASE"/>
    <property type="match status" value="1"/>
</dbReference>
<evidence type="ECO:0000256" key="7">
    <source>
        <dbReference type="ARBA" id="ARBA00023136"/>
    </source>
</evidence>
<proteinExistence type="inferred from homology"/>
<keyword evidence="5 8" id="KW-0812">Transmembrane</keyword>
<feature type="domain" description="Bacterial sugar transferase" evidence="9">
    <location>
        <begin position="44"/>
        <end position="232"/>
    </location>
</feature>
<evidence type="ECO:0000259" key="9">
    <source>
        <dbReference type="Pfam" id="PF02397"/>
    </source>
</evidence>
<dbReference type="GO" id="GO:0016780">
    <property type="term" value="F:phosphotransferase activity, for other substituted phosphate groups"/>
    <property type="evidence" value="ECO:0007669"/>
    <property type="project" value="TreeGrafter"/>
</dbReference>
<protein>
    <submittedName>
        <fullName evidence="10">Lipopolysaccharide/colanic/teichoic acid biosynthesis glycosyltransferase</fullName>
    </submittedName>
</protein>
<evidence type="ECO:0000256" key="5">
    <source>
        <dbReference type="ARBA" id="ARBA00022692"/>
    </source>
</evidence>
<evidence type="ECO:0000256" key="3">
    <source>
        <dbReference type="ARBA" id="ARBA00022475"/>
    </source>
</evidence>
<dbReference type="InterPro" id="IPR003362">
    <property type="entry name" value="Bact_transf"/>
</dbReference>
<name>A0A4R7HWW0_9ACTN</name>
<evidence type="ECO:0000313" key="11">
    <source>
        <dbReference type="Proteomes" id="UP000294558"/>
    </source>
</evidence>
<organism evidence="10 11">
    <name type="scientific">Ilumatobacter fluminis</name>
    <dbReference type="NCBI Taxonomy" id="467091"/>
    <lineage>
        <taxon>Bacteria</taxon>
        <taxon>Bacillati</taxon>
        <taxon>Actinomycetota</taxon>
        <taxon>Acidimicrobiia</taxon>
        <taxon>Acidimicrobiales</taxon>
        <taxon>Ilumatobacteraceae</taxon>
        <taxon>Ilumatobacter</taxon>
    </lineage>
</organism>
<dbReference type="EMBL" id="SOAU01000001">
    <property type="protein sequence ID" value="TDT15622.1"/>
    <property type="molecule type" value="Genomic_DNA"/>
</dbReference>
<keyword evidence="6 8" id="KW-1133">Transmembrane helix</keyword>
<comment type="caution">
    <text evidence="10">The sequence shown here is derived from an EMBL/GenBank/DDBJ whole genome shotgun (WGS) entry which is preliminary data.</text>
</comment>
<evidence type="ECO:0000313" key="10">
    <source>
        <dbReference type="EMBL" id="TDT15622.1"/>
    </source>
</evidence>
<dbReference type="PANTHER" id="PTHR30576">
    <property type="entry name" value="COLANIC BIOSYNTHESIS UDP-GLUCOSE LIPID CARRIER TRANSFERASE"/>
    <property type="match status" value="1"/>
</dbReference>
<evidence type="ECO:0000256" key="8">
    <source>
        <dbReference type="SAM" id="Phobius"/>
    </source>
</evidence>
<dbReference type="Pfam" id="PF02397">
    <property type="entry name" value="Bac_transf"/>
    <property type="match status" value="1"/>
</dbReference>
<keyword evidence="7 8" id="KW-0472">Membrane</keyword>
<dbReference type="GO" id="GO:0005886">
    <property type="term" value="C:plasma membrane"/>
    <property type="evidence" value="ECO:0007669"/>
    <property type="project" value="UniProtKB-SubCell"/>
</dbReference>
<comment type="similarity">
    <text evidence="2">Belongs to the bacterial sugar transferase family.</text>
</comment>
<dbReference type="AlphaFoldDB" id="A0A4R7HWW0"/>
<keyword evidence="3" id="KW-1003">Cell membrane</keyword>
<evidence type="ECO:0000256" key="4">
    <source>
        <dbReference type="ARBA" id="ARBA00022679"/>
    </source>
</evidence>
<reference evidence="10 11" key="1">
    <citation type="submission" date="2019-03" db="EMBL/GenBank/DDBJ databases">
        <title>Sequencing the genomes of 1000 actinobacteria strains.</title>
        <authorList>
            <person name="Klenk H.-P."/>
        </authorList>
    </citation>
    <scope>NUCLEOTIDE SEQUENCE [LARGE SCALE GENOMIC DNA]</scope>
    <source>
        <strain evidence="10 11">DSM 18936</strain>
    </source>
</reference>
<evidence type="ECO:0000256" key="6">
    <source>
        <dbReference type="ARBA" id="ARBA00022989"/>
    </source>
</evidence>
<gene>
    <name evidence="10" type="ORF">BDK89_1197</name>
</gene>
<evidence type="ECO:0000256" key="1">
    <source>
        <dbReference type="ARBA" id="ARBA00004236"/>
    </source>
</evidence>